<dbReference type="AlphaFoldDB" id="A0AAQ1P591"/>
<feature type="region of interest" description="Disordered" evidence="1">
    <location>
        <begin position="1"/>
        <end position="33"/>
    </location>
</feature>
<protein>
    <submittedName>
        <fullName evidence="2">Uncharacterized protein</fullName>
    </submittedName>
</protein>
<evidence type="ECO:0000313" key="3">
    <source>
        <dbReference type="Proteomes" id="UP000294335"/>
    </source>
</evidence>
<evidence type="ECO:0000256" key="1">
    <source>
        <dbReference type="SAM" id="MobiDB-lite"/>
    </source>
</evidence>
<gene>
    <name evidence="2" type="ORF">JV551A3_V1_730009</name>
</gene>
<comment type="caution">
    <text evidence="2">The sequence shown here is derived from an EMBL/GenBank/DDBJ whole genome shotgun (WGS) entry which is preliminary data.</text>
</comment>
<proteinExistence type="predicted"/>
<keyword evidence="3" id="KW-1185">Reference proteome</keyword>
<accession>A0AAQ1P591</accession>
<sequence length="33" mass="3414">MSESPNSWGFAGDVGGLSTELSTGTVDCPERLL</sequence>
<name>A0AAQ1P591_9PSED</name>
<dbReference type="EMBL" id="OPYN01000073">
    <property type="protein sequence ID" value="SPO60052.1"/>
    <property type="molecule type" value="Genomic_DNA"/>
</dbReference>
<reference evidence="2 3" key="1">
    <citation type="submission" date="2018-02" db="EMBL/GenBank/DDBJ databases">
        <authorList>
            <person name="Dubost A."/>
        </authorList>
    </citation>
    <scope>NUCLEOTIDE SEQUENCE [LARGE SCALE GENOMIC DNA]</scope>
    <source>
        <strain evidence="3">JV551A3</strain>
    </source>
</reference>
<dbReference type="Proteomes" id="UP000294335">
    <property type="component" value="Unassembled WGS sequence"/>
</dbReference>
<organism evidence="2 3">
    <name type="scientific">Pseudomonas inefficax</name>
    <dbReference type="NCBI Taxonomy" id="2078786"/>
    <lineage>
        <taxon>Bacteria</taxon>
        <taxon>Pseudomonadati</taxon>
        <taxon>Pseudomonadota</taxon>
        <taxon>Gammaproteobacteria</taxon>
        <taxon>Pseudomonadales</taxon>
        <taxon>Pseudomonadaceae</taxon>
        <taxon>Pseudomonas</taxon>
    </lineage>
</organism>
<evidence type="ECO:0000313" key="2">
    <source>
        <dbReference type="EMBL" id="SPO60052.1"/>
    </source>
</evidence>